<dbReference type="RefSeq" id="WP_216321829.1">
    <property type="nucleotide sequence ID" value="NZ_JAHKRT010000003.1"/>
</dbReference>
<evidence type="ECO:0000259" key="4">
    <source>
        <dbReference type="Pfam" id="PF00717"/>
    </source>
</evidence>
<proteinExistence type="predicted"/>
<evidence type="ECO:0000313" key="5">
    <source>
        <dbReference type="EMBL" id="MBU3077423.1"/>
    </source>
</evidence>
<evidence type="ECO:0000256" key="2">
    <source>
        <dbReference type="ARBA" id="ARBA00023125"/>
    </source>
</evidence>
<dbReference type="Proteomes" id="UP000776276">
    <property type="component" value="Unassembled WGS sequence"/>
</dbReference>
<keyword evidence="6" id="KW-1185">Reference proteome</keyword>
<dbReference type="CDD" id="cd06529">
    <property type="entry name" value="S24_LexA-like"/>
    <property type="match status" value="1"/>
</dbReference>
<dbReference type="InterPro" id="IPR015927">
    <property type="entry name" value="Peptidase_S24_S26A/B/C"/>
</dbReference>
<gene>
    <name evidence="5" type="ORF">KOF26_06030</name>
</gene>
<organism evidence="5 6">
    <name type="scientific">Sphingomonas quercus</name>
    <dbReference type="NCBI Taxonomy" id="2842451"/>
    <lineage>
        <taxon>Bacteria</taxon>
        <taxon>Pseudomonadati</taxon>
        <taxon>Pseudomonadota</taxon>
        <taxon>Alphaproteobacteria</taxon>
        <taxon>Sphingomonadales</taxon>
        <taxon>Sphingomonadaceae</taxon>
        <taxon>Sphingomonas</taxon>
    </lineage>
</organism>
<dbReference type="Pfam" id="PF00717">
    <property type="entry name" value="Peptidase_S24"/>
    <property type="match status" value="1"/>
</dbReference>
<dbReference type="InterPro" id="IPR039418">
    <property type="entry name" value="LexA-like"/>
</dbReference>
<dbReference type="EMBL" id="JAHKRT010000003">
    <property type="protein sequence ID" value="MBU3077423.1"/>
    <property type="molecule type" value="Genomic_DNA"/>
</dbReference>
<keyword evidence="1" id="KW-0805">Transcription regulation</keyword>
<evidence type="ECO:0000313" key="6">
    <source>
        <dbReference type="Proteomes" id="UP000776276"/>
    </source>
</evidence>
<sequence length="218" mass="24401">MEGLDVRETLDALIHRHGEDYSSLSRMLGRNTAYIQQFIHRGVPRKLAEDDRRTLARYFGVDEELLGGPATELRNLPGDSDLVLVPRLDVHASAGPGAINPSERPIGRIGFPPDWLRELGPSRIDNLSLIRVDGVSMSPTLNPGDDILVDLGDAEERLRDGIYVLRIEEALNVKRLAVFPQGRRFTIKSDNRAFPDWVDCTTKTVTIVGRVLWAGRRL</sequence>
<protein>
    <submittedName>
        <fullName evidence="5">Peptidase S24</fullName>
    </submittedName>
</protein>
<evidence type="ECO:0000256" key="1">
    <source>
        <dbReference type="ARBA" id="ARBA00023015"/>
    </source>
</evidence>
<keyword evidence="2" id="KW-0238">DNA-binding</keyword>
<dbReference type="PANTHER" id="PTHR40661">
    <property type="match status" value="1"/>
</dbReference>
<keyword evidence="3" id="KW-0804">Transcription</keyword>
<comment type="caution">
    <text evidence="5">The sequence shown here is derived from an EMBL/GenBank/DDBJ whole genome shotgun (WGS) entry which is preliminary data.</text>
</comment>
<feature type="domain" description="Peptidase S24/S26A/S26B/S26C" evidence="4">
    <location>
        <begin position="92"/>
        <end position="211"/>
    </location>
</feature>
<dbReference type="PANTHER" id="PTHR40661:SF3">
    <property type="entry name" value="FELS-1 PROPHAGE TRANSCRIPTIONAL REGULATOR"/>
    <property type="match status" value="1"/>
</dbReference>
<accession>A0ABS6BGK1</accession>
<reference evidence="5 6" key="1">
    <citation type="submission" date="2021-06" db="EMBL/GenBank/DDBJ databases">
        <title>Sphingomonas sp. XMGL2, whole genome shotgun sequencing project.</title>
        <authorList>
            <person name="Zhao G."/>
            <person name="Shen L."/>
        </authorList>
    </citation>
    <scope>NUCLEOTIDE SEQUENCE [LARGE SCALE GENOMIC DNA]</scope>
    <source>
        <strain evidence="5 6">XMGL2</strain>
    </source>
</reference>
<name>A0ABS6BGK1_9SPHN</name>
<evidence type="ECO:0000256" key="3">
    <source>
        <dbReference type="ARBA" id="ARBA00023163"/>
    </source>
</evidence>